<organism evidence="1 2">
    <name type="scientific">phage Lak_Megaphage_RVC_JS4_GC31</name>
    <dbReference type="NCBI Taxonomy" id="3109228"/>
    <lineage>
        <taxon>Viruses</taxon>
        <taxon>Duplodnaviria</taxon>
        <taxon>Heunggongvirae</taxon>
        <taxon>Uroviricota</taxon>
        <taxon>Caudoviricetes</taxon>
        <taxon>Caudoviricetes code 15 clade</taxon>
    </lineage>
</organism>
<evidence type="ECO:0000313" key="1">
    <source>
        <dbReference type="EMBL" id="WQJ53081.1"/>
    </source>
</evidence>
<protein>
    <submittedName>
        <fullName evidence="1">Uncharacterized protein</fullName>
    </submittedName>
</protein>
<name>A0ABZ0Z329_9CAUD</name>
<dbReference type="EMBL" id="OR769222">
    <property type="protein sequence ID" value="WQJ53081.1"/>
    <property type="molecule type" value="Genomic_DNA"/>
</dbReference>
<dbReference type="Proteomes" id="UP001349343">
    <property type="component" value="Segment"/>
</dbReference>
<accession>A0ABZ0Z329</accession>
<evidence type="ECO:0000313" key="2">
    <source>
        <dbReference type="Proteomes" id="UP001349343"/>
    </source>
</evidence>
<proteinExistence type="predicted"/>
<reference evidence="1 2" key="1">
    <citation type="submission" date="2023-11" db="EMBL/GenBank/DDBJ databases">
        <authorList>
            <person name="Cook R."/>
            <person name="Crisci M."/>
            <person name="Pye H."/>
            <person name="Adriaenssens E."/>
            <person name="Santini J."/>
        </authorList>
    </citation>
    <scope>NUCLEOTIDE SEQUENCE [LARGE SCALE GENOMIC DNA]</scope>
    <source>
        <strain evidence="1">Lak_Megaphage_RVC_JS4_GC31</strain>
    </source>
</reference>
<keyword evidence="2" id="KW-1185">Reference proteome</keyword>
<sequence length="83" mass="9727">MRDNWSDVYPKKVEQPFLNKITQKVIKEIINKIGVSSLSLDEISNKVLEKTKNHEIKQTTHIINNSKNIQVLSNMDVWDTYKN</sequence>